<sequence>MFVNVARRDQVLLNRRLSSIDDMERTEDDPDTLTRLFALDHLATRMRRNSESLLVLAGIDTGRRLRRPMPLSDVIRTASSEIELYERVDLDLDVDPSMLGHTALTAAHLFAEILENATVFSDPGTRVAVRTAATEAGFVVEIEDHGIGMTVKEVAEANARVGSTAASEILGEQRLGLFVVGRIARRIGAQVEVRSEEGRGTVATVFLPAALFAGAEGAPVEPVAPAARGVSMAVDEVVETPAPTLAPTSGRDIAPGPAYMPAALQEGASLAGRDGGALPARAGDLPARGGDLPTRGESLPARAADPVPVAADPNSIDALIAADAAAAPAVEEADVEGLTDGVSAVGLPTRRRRAPQTPTEDAGLPGVIPVVGLPARATEEQAVRP</sequence>
<feature type="region of interest" description="Disordered" evidence="8">
    <location>
        <begin position="271"/>
        <end position="300"/>
    </location>
</feature>
<gene>
    <name evidence="10" type="ORF">GCM10025876_16880</name>
</gene>
<reference evidence="11" key="1">
    <citation type="journal article" date="2019" name="Int. J. Syst. Evol. Microbiol.">
        <title>The Global Catalogue of Microorganisms (GCM) 10K type strain sequencing project: providing services to taxonomists for standard genome sequencing and annotation.</title>
        <authorList>
            <consortium name="The Broad Institute Genomics Platform"/>
            <consortium name="The Broad Institute Genome Sequencing Center for Infectious Disease"/>
            <person name="Wu L."/>
            <person name="Ma J."/>
        </authorList>
    </citation>
    <scope>NUCLEOTIDE SEQUENCE [LARGE SCALE GENOMIC DNA]</scope>
    <source>
        <strain evidence="11">NBRC 112299</strain>
    </source>
</reference>
<evidence type="ECO:0000256" key="8">
    <source>
        <dbReference type="SAM" id="MobiDB-lite"/>
    </source>
</evidence>
<evidence type="ECO:0000256" key="6">
    <source>
        <dbReference type="ARBA" id="ARBA00022777"/>
    </source>
</evidence>
<dbReference type="SUPFAM" id="SSF55874">
    <property type="entry name" value="ATPase domain of HSP90 chaperone/DNA topoisomerase II/histidine kinase"/>
    <property type="match status" value="1"/>
</dbReference>
<dbReference type="Pfam" id="PF02518">
    <property type="entry name" value="HATPase_c"/>
    <property type="match status" value="1"/>
</dbReference>
<keyword evidence="7" id="KW-0472">Membrane</keyword>
<evidence type="ECO:0000256" key="2">
    <source>
        <dbReference type="ARBA" id="ARBA00012438"/>
    </source>
</evidence>
<dbReference type="InterPro" id="IPR036890">
    <property type="entry name" value="HATPase_C_sf"/>
</dbReference>
<keyword evidence="7" id="KW-1133">Transmembrane helix</keyword>
<evidence type="ECO:0000313" key="11">
    <source>
        <dbReference type="Proteomes" id="UP001157125"/>
    </source>
</evidence>
<evidence type="ECO:0000259" key="9">
    <source>
        <dbReference type="PROSITE" id="PS50109"/>
    </source>
</evidence>
<dbReference type="InterPro" id="IPR050428">
    <property type="entry name" value="TCS_sensor_his_kinase"/>
</dbReference>
<evidence type="ECO:0000256" key="1">
    <source>
        <dbReference type="ARBA" id="ARBA00000085"/>
    </source>
</evidence>
<dbReference type="EC" id="2.7.13.3" evidence="2"/>
<comment type="caution">
    <text evidence="10">The sequence shown here is derived from an EMBL/GenBank/DDBJ whole genome shotgun (WGS) entry which is preliminary data.</text>
</comment>
<evidence type="ECO:0000256" key="3">
    <source>
        <dbReference type="ARBA" id="ARBA00022553"/>
    </source>
</evidence>
<feature type="domain" description="Histidine kinase" evidence="9">
    <location>
        <begin position="43"/>
        <end position="211"/>
    </location>
</feature>
<dbReference type="PANTHER" id="PTHR45436">
    <property type="entry name" value="SENSOR HISTIDINE KINASE YKOH"/>
    <property type="match status" value="1"/>
</dbReference>
<accession>A0ABQ6ICE8</accession>
<keyword evidence="4" id="KW-0808">Transferase</keyword>
<protein>
    <recommendedName>
        <fullName evidence="2">histidine kinase</fullName>
        <ecNumber evidence="2">2.7.13.3</ecNumber>
    </recommendedName>
</protein>
<evidence type="ECO:0000256" key="7">
    <source>
        <dbReference type="ARBA" id="ARBA00022989"/>
    </source>
</evidence>
<dbReference type="PANTHER" id="PTHR45436:SF5">
    <property type="entry name" value="SENSOR HISTIDINE KINASE TRCS"/>
    <property type="match status" value="1"/>
</dbReference>
<keyword evidence="11" id="KW-1185">Reference proteome</keyword>
<dbReference type="Gene3D" id="3.30.565.10">
    <property type="entry name" value="Histidine kinase-like ATPase, C-terminal domain"/>
    <property type="match status" value="1"/>
</dbReference>
<dbReference type="InterPro" id="IPR003594">
    <property type="entry name" value="HATPase_dom"/>
</dbReference>
<keyword evidence="5" id="KW-0812">Transmembrane</keyword>
<organism evidence="10 11">
    <name type="scientific">Demequina litorisediminis</name>
    <dbReference type="NCBI Taxonomy" id="1849022"/>
    <lineage>
        <taxon>Bacteria</taxon>
        <taxon>Bacillati</taxon>
        <taxon>Actinomycetota</taxon>
        <taxon>Actinomycetes</taxon>
        <taxon>Micrococcales</taxon>
        <taxon>Demequinaceae</taxon>
        <taxon>Demequina</taxon>
    </lineage>
</organism>
<evidence type="ECO:0000256" key="5">
    <source>
        <dbReference type="ARBA" id="ARBA00022692"/>
    </source>
</evidence>
<name>A0ABQ6ICE8_9MICO</name>
<dbReference type="PROSITE" id="PS50109">
    <property type="entry name" value="HIS_KIN"/>
    <property type="match status" value="1"/>
</dbReference>
<dbReference type="InterPro" id="IPR005467">
    <property type="entry name" value="His_kinase_dom"/>
</dbReference>
<keyword evidence="3" id="KW-0597">Phosphoprotein</keyword>
<dbReference type="Proteomes" id="UP001157125">
    <property type="component" value="Unassembled WGS sequence"/>
</dbReference>
<proteinExistence type="predicted"/>
<evidence type="ECO:0000256" key="4">
    <source>
        <dbReference type="ARBA" id="ARBA00022679"/>
    </source>
</evidence>
<dbReference type="EMBL" id="BSUN01000001">
    <property type="protein sequence ID" value="GMA35484.1"/>
    <property type="molecule type" value="Genomic_DNA"/>
</dbReference>
<evidence type="ECO:0000313" key="10">
    <source>
        <dbReference type="EMBL" id="GMA35484.1"/>
    </source>
</evidence>
<keyword evidence="6" id="KW-0418">Kinase</keyword>
<feature type="region of interest" description="Disordered" evidence="8">
    <location>
        <begin position="349"/>
        <end position="368"/>
    </location>
</feature>
<dbReference type="SMART" id="SM00387">
    <property type="entry name" value="HATPase_c"/>
    <property type="match status" value="1"/>
</dbReference>
<dbReference type="RefSeq" id="WP_284328005.1">
    <property type="nucleotide sequence ID" value="NZ_BSUN01000001.1"/>
</dbReference>
<comment type="catalytic activity">
    <reaction evidence="1">
        <text>ATP + protein L-histidine = ADP + protein N-phospho-L-histidine.</text>
        <dbReference type="EC" id="2.7.13.3"/>
    </reaction>
</comment>